<feature type="signal peptide" evidence="2">
    <location>
        <begin position="1"/>
        <end position="17"/>
    </location>
</feature>
<accession>A0A0A9CQK6</accession>
<evidence type="ECO:0000256" key="1">
    <source>
        <dbReference type="SAM" id="MobiDB-lite"/>
    </source>
</evidence>
<protein>
    <recommendedName>
        <fullName evidence="4">Secreted protein</fullName>
    </recommendedName>
</protein>
<feature type="region of interest" description="Disordered" evidence="1">
    <location>
        <begin position="41"/>
        <end position="60"/>
    </location>
</feature>
<reference evidence="3" key="1">
    <citation type="submission" date="2014-09" db="EMBL/GenBank/DDBJ databases">
        <authorList>
            <person name="Magalhaes I.L.F."/>
            <person name="Oliveira U."/>
            <person name="Santos F.R."/>
            <person name="Vidigal T.H.D.A."/>
            <person name="Brescovit A.D."/>
            <person name="Santos A.J."/>
        </authorList>
    </citation>
    <scope>NUCLEOTIDE SEQUENCE</scope>
    <source>
        <tissue evidence="3">Shoot tissue taken approximately 20 cm above the soil surface</tissue>
    </source>
</reference>
<name>A0A0A9CQK6_ARUDO</name>
<proteinExistence type="predicted"/>
<dbReference type="EMBL" id="GBRH01221177">
    <property type="protein sequence ID" value="JAD76718.1"/>
    <property type="molecule type" value="Transcribed_RNA"/>
</dbReference>
<evidence type="ECO:0000313" key="3">
    <source>
        <dbReference type="EMBL" id="JAD76718.1"/>
    </source>
</evidence>
<feature type="chain" id="PRO_5002063454" description="Secreted protein" evidence="2">
    <location>
        <begin position="18"/>
        <end position="60"/>
    </location>
</feature>
<evidence type="ECO:0008006" key="4">
    <source>
        <dbReference type="Google" id="ProtNLM"/>
    </source>
</evidence>
<organism evidence="3">
    <name type="scientific">Arundo donax</name>
    <name type="common">Giant reed</name>
    <name type="synonym">Donax arundinaceus</name>
    <dbReference type="NCBI Taxonomy" id="35708"/>
    <lineage>
        <taxon>Eukaryota</taxon>
        <taxon>Viridiplantae</taxon>
        <taxon>Streptophyta</taxon>
        <taxon>Embryophyta</taxon>
        <taxon>Tracheophyta</taxon>
        <taxon>Spermatophyta</taxon>
        <taxon>Magnoliopsida</taxon>
        <taxon>Liliopsida</taxon>
        <taxon>Poales</taxon>
        <taxon>Poaceae</taxon>
        <taxon>PACMAD clade</taxon>
        <taxon>Arundinoideae</taxon>
        <taxon>Arundineae</taxon>
        <taxon>Arundo</taxon>
    </lineage>
</organism>
<sequence>MVFFCFAFCLCCQHVFEELWFIRYWSNVVLFDACRKYTCTSEGTSEVGHGRSLQKSTSTI</sequence>
<keyword evidence="2" id="KW-0732">Signal</keyword>
<evidence type="ECO:0000256" key="2">
    <source>
        <dbReference type="SAM" id="SignalP"/>
    </source>
</evidence>
<reference evidence="3" key="2">
    <citation type="journal article" date="2015" name="Data Brief">
        <title>Shoot transcriptome of the giant reed, Arundo donax.</title>
        <authorList>
            <person name="Barrero R.A."/>
            <person name="Guerrero F.D."/>
            <person name="Moolhuijzen P."/>
            <person name="Goolsby J.A."/>
            <person name="Tidwell J."/>
            <person name="Bellgard S.E."/>
            <person name="Bellgard M.I."/>
        </authorList>
    </citation>
    <scope>NUCLEOTIDE SEQUENCE</scope>
    <source>
        <tissue evidence="3">Shoot tissue taken approximately 20 cm above the soil surface</tissue>
    </source>
</reference>
<dbReference type="AlphaFoldDB" id="A0A0A9CQK6"/>